<feature type="transmembrane region" description="Helical" evidence="2">
    <location>
        <begin position="7"/>
        <end position="25"/>
    </location>
</feature>
<comment type="caution">
    <text evidence="3">The sequence shown here is derived from an EMBL/GenBank/DDBJ whole genome shotgun (WGS) entry which is preliminary data.</text>
</comment>
<proteinExistence type="predicted"/>
<keyword evidence="2" id="KW-0472">Membrane</keyword>
<organism evidence="3 4">
    <name type="scientific">Blepharisma stoltei</name>
    <dbReference type="NCBI Taxonomy" id="1481888"/>
    <lineage>
        <taxon>Eukaryota</taxon>
        <taxon>Sar</taxon>
        <taxon>Alveolata</taxon>
        <taxon>Ciliophora</taxon>
        <taxon>Postciliodesmatophora</taxon>
        <taxon>Heterotrichea</taxon>
        <taxon>Heterotrichida</taxon>
        <taxon>Blepharismidae</taxon>
        <taxon>Blepharisma</taxon>
    </lineage>
</organism>
<dbReference type="Proteomes" id="UP001162131">
    <property type="component" value="Unassembled WGS sequence"/>
</dbReference>
<keyword evidence="2" id="KW-0812">Transmembrane</keyword>
<evidence type="ECO:0000256" key="2">
    <source>
        <dbReference type="SAM" id="Phobius"/>
    </source>
</evidence>
<sequence>MKLIEKHWLKWWFCILELIFVLAMLDSRLKRLRTTFQLKCDTSKITLDSTIKGTPRTASEIFPDLTPATSSFIPETPKTAKLDGHEYMKRKMFKRKTIEPDSFGDSHMRSLKRKLTVLEEFGLPNDIVVKPGLKKFDSESSNGLSRRSITMADFWGNKVAQSLLSSPKLRQAANTLKHKYLIQNRATEHSLLYPNHPRKMDISTVIRVQNPNSSNSPVKQEIHKPLKTETTEPVFHTAKRMKKHRELSAIYQIMKSCDDLYKASQENFQKLNTQNSEEPKIKKLPRRDKEQIERFKKYLD</sequence>
<dbReference type="AlphaFoldDB" id="A0AAU9ILF1"/>
<evidence type="ECO:0000256" key="1">
    <source>
        <dbReference type="SAM" id="MobiDB-lite"/>
    </source>
</evidence>
<accession>A0AAU9ILF1</accession>
<feature type="compositionally biased region" description="Basic and acidic residues" evidence="1">
    <location>
        <begin position="277"/>
        <end position="300"/>
    </location>
</feature>
<protein>
    <submittedName>
        <fullName evidence="3">Uncharacterized protein</fullName>
    </submittedName>
</protein>
<reference evidence="3" key="1">
    <citation type="submission" date="2021-09" db="EMBL/GenBank/DDBJ databases">
        <authorList>
            <consortium name="AG Swart"/>
            <person name="Singh M."/>
            <person name="Singh A."/>
            <person name="Seah K."/>
            <person name="Emmerich C."/>
        </authorList>
    </citation>
    <scope>NUCLEOTIDE SEQUENCE</scope>
    <source>
        <strain evidence="3">ATCC30299</strain>
    </source>
</reference>
<keyword evidence="2" id="KW-1133">Transmembrane helix</keyword>
<dbReference type="EMBL" id="CAJZBQ010000002">
    <property type="protein sequence ID" value="CAG9310300.1"/>
    <property type="molecule type" value="Genomic_DNA"/>
</dbReference>
<name>A0AAU9ILF1_9CILI</name>
<feature type="region of interest" description="Disordered" evidence="1">
    <location>
        <begin position="271"/>
        <end position="300"/>
    </location>
</feature>
<keyword evidence="4" id="KW-1185">Reference proteome</keyword>
<gene>
    <name evidence="3" type="ORF">BSTOLATCC_MIC1153</name>
</gene>
<evidence type="ECO:0000313" key="4">
    <source>
        <dbReference type="Proteomes" id="UP001162131"/>
    </source>
</evidence>
<evidence type="ECO:0000313" key="3">
    <source>
        <dbReference type="EMBL" id="CAG9310300.1"/>
    </source>
</evidence>